<dbReference type="AlphaFoldDB" id="A0A318S6F5"/>
<protein>
    <submittedName>
        <fullName evidence="1">Uncharacterized protein</fullName>
    </submittedName>
</protein>
<dbReference type="Proteomes" id="UP000248326">
    <property type="component" value="Unassembled WGS sequence"/>
</dbReference>
<keyword evidence="2" id="KW-1185">Reference proteome</keyword>
<proteinExistence type="predicted"/>
<dbReference type="EMBL" id="QJSX01000007">
    <property type="protein sequence ID" value="PYE53793.1"/>
    <property type="molecule type" value="Genomic_DNA"/>
</dbReference>
<gene>
    <name evidence="1" type="ORF">DES52_10751</name>
</gene>
<name>A0A318S6F5_9DEIO</name>
<comment type="caution">
    <text evidence="1">The sequence shown here is derived from an EMBL/GenBank/DDBJ whole genome shotgun (WGS) entry which is preliminary data.</text>
</comment>
<evidence type="ECO:0000313" key="1">
    <source>
        <dbReference type="EMBL" id="PYE53793.1"/>
    </source>
</evidence>
<sequence length="64" mass="7345">MTRPLEGQLLSPSGRVYVLRVWYDPEASAPRWRASLQEGGHGEKKHFASIDDCVEFLYGVLLRR</sequence>
<accession>A0A318S6F5</accession>
<organism evidence="1 2">
    <name type="scientific">Deinococcus yavapaiensis KR-236</name>
    <dbReference type="NCBI Taxonomy" id="694435"/>
    <lineage>
        <taxon>Bacteria</taxon>
        <taxon>Thermotogati</taxon>
        <taxon>Deinococcota</taxon>
        <taxon>Deinococci</taxon>
        <taxon>Deinococcales</taxon>
        <taxon>Deinococcaceae</taxon>
        <taxon>Deinococcus</taxon>
    </lineage>
</organism>
<dbReference type="OrthoDB" id="72207at2"/>
<reference evidence="1 2" key="1">
    <citation type="submission" date="2018-06" db="EMBL/GenBank/DDBJ databases">
        <title>Genomic Encyclopedia of Type Strains, Phase IV (KMG-IV): sequencing the most valuable type-strain genomes for metagenomic binning, comparative biology and taxonomic classification.</title>
        <authorList>
            <person name="Goeker M."/>
        </authorList>
    </citation>
    <scope>NUCLEOTIDE SEQUENCE [LARGE SCALE GENOMIC DNA]</scope>
    <source>
        <strain evidence="1 2">DSM 18048</strain>
    </source>
</reference>
<evidence type="ECO:0000313" key="2">
    <source>
        <dbReference type="Proteomes" id="UP000248326"/>
    </source>
</evidence>
<dbReference type="RefSeq" id="WP_110886838.1">
    <property type="nucleotide sequence ID" value="NZ_QJSX01000007.1"/>
</dbReference>